<sequence length="266" mass="29202">MGAREDLTADEAVDVVNRDGRGCVVLVCDHASNFLPREFGGLGLDSAEFARHIAWDPGALPVCLELSALLDAPLIASRISRLVIDCNRPLNAPDLIPEISETTVIPGNLYITKWERERRIALAYEPFHSAIDELLSQRESTGQETCLVSIHSFTPVYKGVKRPWDIGIIHDEDERLARPMVEALRRLSGITVGVNEPYSPADRVYHTIATHAHPGDLPCAMVELRNDRIADTAGQYRWAGLLAGILSQLKPSGGDPAGCFRHSSVH</sequence>
<dbReference type="Proteomes" id="UP000680348">
    <property type="component" value="Unassembled WGS sequence"/>
</dbReference>
<dbReference type="Gene3D" id="3.40.630.40">
    <property type="entry name" value="Zn-dependent exopeptidases"/>
    <property type="match status" value="1"/>
</dbReference>
<dbReference type="AlphaFoldDB" id="A0A942I389"/>
<name>A0A942I389_9HYPH</name>
<dbReference type="InterPro" id="IPR007709">
    <property type="entry name" value="N-FG_amidohydro"/>
</dbReference>
<dbReference type="EMBL" id="JAGWCR010000007">
    <property type="protein sequence ID" value="MBS3649953.1"/>
    <property type="molecule type" value="Genomic_DNA"/>
</dbReference>
<evidence type="ECO:0000313" key="1">
    <source>
        <dbReference type="EMBL" id="MBS3649953.1"/>
    </source>
</evidence>
<accession>A0A942I389</accession>
<dbReference type="Pfam" id="PF05013">
    <property type="entry name" value="FGase"/>
    <property type="match status" value="1"/>
</dbReference>
<protein>
    <submittedName>
        <fullName evidence="1">N-formylglutamate amidohydrolase</fullName>
    </submittedName>
</protein>
<gene>
    <name evidence="1" type="ORF">KEU06_15170</name>
</gene>
<keyword evidence="2" id="KW-1185">Reference proteome</keyword>
<reference evidence="1" key="1">
    <citation type="submission" date="2021-04" db="EMBL/GenBank/DDBJ databases">
        <title>Pseudaminobacter soli sp. nov., isolated from paddy soil contaminated by heavy metals.</title>
        <authorList>
            <person name="Zhang K."/>
        </authorList>
    </citation>
    <scope>NUCLEOTIDE SEQUENCE</scope>
    <source>
        <strain evidence="1">19-2017</strain>
    </source>
</reference>
<dbReference type="SUPFAM" id="SSF53187">
    <property type="entry name" value="Zn-dependent exopeptidases"/>
    <property type="match status" value="1"/>
</dbReference>
<comment type="caution">
    <text evidence="1">The sequence shown here is derived from an EMBL/GenBank/DDBJ whole genome shotgun (WGS) entry which is preliminary data.</text>
</comment>
<dbReference type="RefSeq" id="WP_188255497.1">
    <property type="nucleotide sequence ID" value="NZ_JABVCF010000007.1"/>
</dbReference>
<dbReference type="InterPro" id="IPR011227">
    <property type="entry name" value="UCP029730"/>
</dbReference>
<evidence type="ECO:0000313" key="2">
    <source>
        <dbReference type="Proteomes" id="UP000680348"/>
    </source>
</evidence>
<organism evidence="1 2">
    <name type="scientific">Pseudaminobacter soli</name>
    <name type="common">ex Zhang et al. 2022</name>
    <dbReference type="NCBI Taxonomy" id="2831468"/>
    <lineage>
        <taxon>Bacteria</taxon>
        <taxon>Pseudomonadati</taxon>
        <taxon>Pseudomonadota</taxon>
        <taxon>Alphaproteobacteria</taxon>
        <taxon>Hyphomicrobiales</taxon>
        <taxon>Phyllobacteriaceae</taxon>
        <taxon>Pseudaminobacter</taxon>
    </lineage>
</organism>
<proteinExistence type="predicted"/>
<dbReference type="PIRSF" id="PIRSF029730">
    <property type="entry name" value="UCP029730"/>
    <property type="match status" value="1"/>
</dbReference>